<dbReference type="AlphaFoldDB" id="A0A841BXK8"/>
<dbReference type="EMBL" id="JACHMN010000002">
    <property type="protein sequence ID" value="MBB5871879.1"/>
    <property type="molecule type" value="Genomic_DNA"/>
</dbReference>
<dbReference type="RefSeq" id="WP_184840227.1">
    <property type="nucleotide sequence ID" value="NZ_JACHMN010000002.1"/>
</dbReference>
<comment type="caution">
    <text evidence="1">The sequence shown here is derived from an EMBL/GenBank/DDBJ whole genome shotgun (WGS) entry which is preliminary data.</text>
</comment>
<reference evidence="1 2" key="1">
    <citation type="submission" date="2020-08" db="EMBL/GenBank/DDBJ databases">
        <title>Sequencing the genomes of 1000 actinobacteria strains.</title>
        <authorList>
            <person name="Klenk H.-P."/>
        </authorList>
    </citation>
    <scope>NUCLEOTIDE SEQUENCE [LARGE SCALE GENOMIC DNA]</scope>
    <source>
        <strain evidence="1 2">DSM 45362</strain>
    </source>
</reference>
<proteinExistence type="predicted"/>
<gene>
    <name evidence="1" type="ORF">F4553_005258</name>
</gene>
<dbReference type="GO" id="GO:0004519">
    <property type="term" value="F:endonuclease activity"/>
    <property type="evidence" value="ECO:0007669"/>
    <property type="project" value="UniProtKB-KW"/>
</dbReference>
<dbReference type="Proteomes" id="UP000587527">
    <property type="component" value="Unassembled WGS sequence"/>
</dbReference>
<accession>A0A841BXK8</accession>
<protein>
    <submittedName>
        <fullName evidence="1">mRNA-degrading endonuclease toxin of MazEF toxin-antitoxin module</fullName>
    </submittedName>
</protein>
<organism evidence="1 2">
    <name type="scientific">Allocatelliglobosispora scoriae</name>
    <dbReference type="NCBI Taxonomy" id="643052"/>
    <lineage>
        <taxon>Bacteria</taxon>
        <taxon>Bacillati</taxon>
        <taxon>Actinomycetota</taxon>
        <taxon>Actinomycetes</taxon>
        <taxon>Micromonosporales</taxon>
        <taxon>Micromonosporaceae</taxon>
        <taxon>Allocatelliglobosispora</taxon>
    </lineage>
</organism>
<evidence type="ECO:0000313" key="2">
    <source>
        <dbReference type="Proteomes" id="UP000587527"/>
    </source>
</evidence>
<keyword evidence="1" id="KW-0540">Nuclease</keyword>
<evidence type="ECO:0000313" key="1">
    <source>
        <dbReference type="EMBL" id="MBB5871879.1"/>
    </source>
</evidence>
<keyword evidence="1" id="KW-0255">Endonuclease</keyword>
<keyword evidence="1" id="KW-0378">Hydrolase</keyword>
<keyword evidence="2" id="KW-1185">Reference proteome</keyword>
<sequence>MNHGEVWTVQRPGGRWRVAVVSADGYNDAPGALPFVVPIVRTPGGILPPYTAPLVDPDPVGGVALVAELGQVDPKWATERVGMLTGASTTAVGNALRELFLL</sequence>
<name>A0A841BXK8_9ACTN</name>